<proteinExistence type="predicted"/>
<sequence length="328" mass="35243">MELLGLPTSPEGWAATSAIDPLPAAAQWLDLRMAGTELVIGFELPVFLMRFLADRGIPFLDIAIDAVRFGRDLFFSARTNDPVLEGALALNEVEEEILRIDAALLRASAVRHAGRTVGDPALRVAVFFGQTRVDRALVRGGVLAKPSDFIAPIAEMAKGYDLLLVRPHPFEPDRAELEQLLANIPNARMSLASSYALLACENVHEVISLSSSLVVEAGYFGKPATALVLPDTADPRLVASGICSRSYRLDTGFLSADFWHGRRAALPTVPHMLRQSLGIAWGLASPLTLSPEAPPAAPSVLARLRRQGAAPLRWLGLRPAAAAQGVRP</sequence>
<comment type="caution">
    <text evidence="1">The sequence shown here is derived from an EMBL/GenBank/DDBJ whole genome shotgun (WGS) entry which is preliminary data.</text>
</comment>
<evidence type="ECO:0008006" key="3">
    <source>
        <dbReference type="Google" id="ProtNLM"/>
    </source>
</evidence>
<evidence type="ECO:0000313" key="2">
    <source>
        <dbReference type="Proteomes" id="UP001196870"/>
    </source>
</evidence>
<dbReference type="RefSeq" id="WP_211854380.1">
    <property type="nucleotide sequence ID" value="NZ_JAAGBB010000025.1"/>
</dbReference>
<gene>
    <name evidence="1" type="ORF">GXW71_20000</name>
</gene>
<dbReference type="Proteomes" id="UP001196870">
    <property type="component" value="Unassembled WGS sequence"/>
</dbReference>
<reference evidence="2" key="1">
    <citation type="journal article" date="2021" name="Syst. Appl. Microbiol.">
        <title>Roseomonas hellenica sp. nov., isolated from roots of wild-growing Alkanna tinctoria.</title>
        <authorList>
            <person name="Rat A."/>
            <person name="Naranjo H.D."/>
            <person name="Lebbe L."/>
            <person name="Cnockaert M."/>
            <person name="Krigas N."/>
            <person name="Grigoriadou K."/>
            <person name="Maloupa E."/>
            <person name="Willems A."/>
        </authorList>
    </citation>
    <scope>NUCLEOTIDE SEQUENCE [LARGE SCALE GENOMIC DNA]</scope>
    <source>
        <strain evidence="2">LMG 31523</strain>
    </source>
</reference>
<keyword evidence="2" id="KW-1185">Reference proteome</keyword>
<accession>A0ABS5F2G4</accession>
<dbReference type="EMBL" id="JAAGBB010000025">
    <property type="protein sequence ID" value="MBR0666653.1"/>
    <property type="molecule type" value="Genomic_DNA"/>
</dbReference>
<name>A0ABS5F2G4_9PROT</name>
<organism evidence="1 2">
    <name type="scientific">Plastoroseomonas hellenica</name>
    <dbReference type="NCBI Taxonomy" id="2687306"/>
    <lineage>
        <taxon>Bacteria</taxon>
        <taxon>Pseudomonadati</taxon>
        <taxon>Pseudomonadota</taxon>
        <taxon>Alphaproteobacteria</taxon>
        <taxon>Acetobacterales</taxon>
        <taxon>Acetobacteraceae</taxon>
        <taxon>Plastoroseomonas</taxon>
    </lineage>
</organism>
<evidence type="ECO:0000313" key="1">
    <source>
        <dbReference type="EMBL" id="MBR0666653.1"/>
    </source>
</evidence>
<protein>
    <recommendedName>
        <fullName evidence="3">Capsule polysaccharide biosynthesis protein</fullName>
    </recommendedName>
</protein>